<dbReference type="AlphaFoldDB" id="A0AAD5T944"/>
<dbReference type="GO" id="GO:0051015">
    <property type="term" value="F:actin filament binding"/>
    <property type="evidence" value="ECO:0007669"/>
    <property type="project" value="InterPro"/>
</dbReference>
<dbReference type="GO" id="GO:0005737">
    <property type="term" value="C:cytoplasm"/>
    <property type="evidence" value="ECO:0007669"/>
    <property type="project" value="TreeGrafter"/>
</dbReference>
<sequence>MEENQTGQGRRISQLRGSIVNAKQVDIANSKLYINLLLSESKDLYTCGLLPISTEPDETIFEACSDGRVLSRLINYAVPGTIKESKLNKSAKSIFQRAENLQIMLQGATDAGVRLTNIDPNDILSNNTTALLGLIWQILKAVDSDDLLSRLATALFTIKERDKEIEKQKERISDLEDKMCSLQADSLLKKEIEELKKQNSILETEKTRLLRHQDNLGNELEIFREIAKSRDADLSQMRRALNEKEAVLVSSRNIGGHEL</sequence>
<dbReference type="InterPro" id="IPR036872">
    <property type="entry name" value="CH_dom_sf"/>
</dbReference>
<dbReference type="PANTHER" id="PTHR19961">
    <property type="entry name" value="FIMBRIN/PLASTIN"/>
    <property type="match status" value="1"/>
</dbReference>
<dbReference type="InterPro" id="IPR001715">
    <property type="entry name" value="CH_dom"/>
</dbReference>
<keyword evidence="3" id="KW-0175">Coiled coil</keyword>
<gene>
    <name evidence="5" type="primary">PLS1</name>
    <name evidence="5" type="ORF">HK100_012617</name>
</gene>
<keyword evidence="1" id="KW-0677">Repeat</keyword>
<dbReference type="GO" id="GO:0051639">
    <property type="term" value="P:actin filament network formation"/>
    <property type="evidence" value="ECO:0007669"/>
    <property type="project" value="TreeGrafter"/>
</dbReference>
<protein>
    <submittedName>
        <fullName evidence="5">Phospholipid scramblase 1</fullName>
    </submittedName>
</protein>
<accession>A0AAD5T944</accession>
<proteinExistence type="predicted"/>
<evidence type="ECO:0000313" key="5">
    <source>
        <dbReference type="EMBL" id="KAJ3138477.1"/>
    </source>
</evidence>
<organism evidence="5 6">
    <name type="scientific">Physocladia obscura</name>
    <dbReference type="NCBI Taxonomy" id="109957"/>
    <lineage>
        <taxon>Eukaryota</taxon>
        <taxon>Fungi</taxon>
        <taxon>Fungi incertae sedis</taxon>
        <taxon>Chytridiomycota</taxon>
        <taxon>Chytridiomycota incertae sedis</taxon>
        <taxon>Chytridiomycetes</taxon>
        <taxon>Chytridiales</taxon>
        <taxon>Chytriomycetaceae</taxon>
        <taxon>Physocladia</taxon>
    </lineage>
</organism>
<dbReference type="GO" id="GO:0051017">
    <property type="term" value="P:actin filament bundle assembly"/>
    <property type="evidence" value="ECO:0007669"/>
    <property type="project" value="InterPro"/>
</dbReference>
<dbReference type="SUPFAM" id="SSF47576">
    <property type="entry name" value="Calponin-homology domain, CH-domain"/>
    <property type="match status" value="1"/>
</dbReference>
<reference evidence="5" key="1">
    <citation type="submission" date="2020-05" db="EMBL/GenBank/DDBJ databases">
        <title>Phylogenomic resolution of chytrid fungi.</title>
        <authorList>
            <person name="Stajich J.E."/>
            <person name="Amses K."/>
            <person name="Simmons R."/>
            <person name="Seto K."/>
            <person name="Myers J."/>
            <person name="Bonds A."/>
            <person name="Quandt C.A."/>
            <person name="Barry K."/>
            <person name="Liu P."/>
            <person name="Grigoriev I."/>
            <person name="Longcore J.E."/>
            <person name="James T.Y."/>
        </authorList>
    </citation>
    <scope>NUCLEOTIDE SEQUENCE</scope>
    <source>
        <strain evidence="5">JEL0513</strain>
    </source>
</reference>
<evidence type="ECO:0000313" key="6">
    <source>
        <dbReference type="Proteomes" id="UP001211907"/>
    </source>
</evidence>
<name>A0AAD5T944_9FUNG</name>
<dbReference type="GO" id="GO:0032432">
    <property type="term" value="C:actin filament bundle"/>
    <property type="evidence" value="ECO:0007669"/>
    <property type="project" value="TreeGrafter"/>
</dbReference>
<evidence type="ECO:0000256" key="2">
    <source>
        <dbReference type="ARBA" id="ARBA00023203"/>
    </source>
</evidence>
<evidence type="ECO:0000259" key="4">
    <source>
        <dbReference type="PROSITE" id="PS50021"/>
    </source>
</evidence>
<dbReference type="EMBL" id="JADGJH010000093">
    <property type="protein sequence ID" value="KAJ3138477.1"/>
    <property type="molecule type" value="Genomic_DNA"/>
</dbReference>
<dbReference type="CDD" id="cd21217">
    <property type="entry name" value="CH_PLS_FIM_rpt1"/>
    <property type="match status" value="1"/>
</dbReference>
<evidence type="ECO:0000256" key="3">
    <source>
        <dbReference type="SAM" id="Coils"/>
    </source>
</evidence>
<keyword evidence="2" id="KW-0009">Actin-binding</keyword>
<dbReference type="Proteomes" id="UP001211907">
    <property type="component" value="Unassembled WGS sequence"/>
</dbReference>
<dbReference type="PANTHER" id="PTHR19961:SF18">
    <property type="entry name" value="FI19014P1"/>
    <property type="match status" value="1"/>
</dbReference>
<evidence type="ECO:0000256" key="1">
    <source>
        <dbReference type="ARBA" id="ARBA00022737"/>
    </source>
</evidence>
<dbReference type="GO" id="GO:0005884">
    <property type="term" value="C:actin filament"/>
    <property type="evidence" value="ECO:0007669"/>
    <property type="project" value="TreeGrafter"/>
</dbReference>
<dbReference type="PROSITE" id="PS50021">
    <property type="entry name" value="CH"/>
    <property type="match status" value="1"/>
</dbReference>
<comment type="caution">
    <text evidence="5">The sequence shown here is derived from an EMBL/GenBank/DDBJ whole genome shotgun (WGS) entry which is preliminary data.</text>
</comment>
<feature type="domain" description="Calponin-homology (CH)" evidence="4">
    <location>
        <begin position="31"/>
        <end position="143"/>
    </location>
</feature>
<dbReference type="InterPro" id="IPR039959">
    <property type="entry name" value="Fimbrin/Plastin"/>
</dbReference>
<feature type="coiled-coil region" evidence="3">
    <location>
        <begin position="158"/>
        <end position="212"/>
    </location>
</feature>
<dbReference type="SMART" id="SM00033">
    <property type="entry name" value="CH"/>
    <property type="match status" value="1"/>
</dbReference>
<keyword evidence="6" id="KW-1185">Reference proteome</keyword>
<dbReference type="Gene3D" id="1.10.418.10">
    <property type="entry name" value="Calponin-like domain"/>
    <property type="match status" value="1"/>
</dbReference>
<dbReference type="Pfam" id="PF00307">
    <property type="entry name" value="CH"/>
    <property type="match status" value="1"/>
</dbReference>